<organism evidence="4 5">
    <name type="scientific">Xylanibacter rarus</name>
    <dbReference type="NCBI Taxonomy" id="1676614"/>
    <lineage>
        <taxon>Bacteria</taxon>
        <taxon>Pseudomonadati</taxon>
        <taxon>Bacteroidota</taxon>
        <taxon>Bacteroidia</taxon>
        <taxon>Bacteroidales</taxon>
        <taxon>Prevotellaceae</taxon>
        <taxon>Xylanibacter</taxon>
    </lineage>
</organism>
<dbReference type="Proteomes" id="UP000036951">
    <property type="component" value="Unassembled WGS sequence"/>
</dbReference>
<evidence type="ECO:0000256" key="1">
    <source>
        <dbReference type="ARBA" id="ARBA00023125"/>
    </source>
</evidence>
<protein>
    <recommendedName>
        <fullName evidence="3">HTH tetR-type domain-containing protein</fullName>
    </recommendedName>
</protein>
<dbReference type="InterPro" id="IPR050109">
    <property type="entry name" value="HTH-type_TetR-like_transc_reg"/>
</dbReference>
<dbReference type="PROSITE" id="PS50977">
    <property type="entry name" value="HTH_TETR_2"/>
    <property type="match status" value="1"/>
</dbReference>
<comment type="caution">
    <text evidence="4">The sequence shown here is derived from an EMBL/GenBank/DDBJ whole genome shotgun (WGS) entry which is preliminary data.</text>
</comment>
<keyword evidence="1 2" id="KW-0238">DNA-binding</keyword>
<dbReference type="PANTHER" id="PTHR30328">
    <property type="entry name" value="TRANSCRIPTIONAL REPRESSOR"/>
    <property type="match status" value="1"/>
</dbReference>
<dbReference type="RefSeq" id="WP_021855392.1">
    <property type="nucleotide sequence ID" value="NZ_DAWBWQ010000115.1"/>
</dbReference>
<dbReference type="InterPro" id="IPR036271">
    <property type="entry name" value="Tet_transcr_reg_TetR-rel_C_sf"/>
</dbReference>
<dbReference type="Gene3D" id="1.10.10.60">
    <property type="entry name" value="Homeodomain-like"/>
    <property type="match status" value="1"/>
</dbReference>
<dbReference type="Pfam" id="PF00440">
    <property type="entry name" value="TetR_N"/>
    <property type="match status" value="1"/>
</dbReference>
<dbReference type="OrthoDB" id="881297at2"/>
<evidence type="ECO:0000259" key="3">
    <source>
        <dbReference type="PROSITE" id="PS50977"/>
    </source>
</evidence>
<evidence type="ECO:0000313" key="4">
    <source>
        <dbReference type="EMBL" id="KOO68198.1"/>
    </source>
</evidence>
<evidence type="ECO:0000256" key="2">
    <source>
        <dbReference type="PROSITE-ProRule" id="PRU00335"/>
    </source>
</evidence>
<name>A0A8E1URJ1_9BACT</name>
<evidence type="ECO:0000313" key="5">
    <source>
        <dbReference type="Proteomes" id="UP000036951"/>
    </source>
</evidence>
<accession>A0A8E1URJ1</accession>
<gene>
    <name evidence="4" type="ORF">ACU52_09465</name>
</gene>
<dbReference type="SUPFAM" id="SSF46689">
    <property type="entry name" value="Homeodomain-like"/>
    <property type="match status" value="1"/>
</dbReference>
<dbReference type="Gene3D" id="1.10.357.10">
    <property type="entry name" value="Tetracycline Repressor, domain 2"/>
    <property type="match status" value="1"/>
</dbReference>
<dbReference type="PANTHER" id="PTHR30328:SF54">
    <property type="entry name" value="HTH-TYPE TRANSCRIPTIONAL REPRESSOR SCO4008"/>
    <property type="match status" value="1"/>
</dbReference>
<dbReference type="PRINTS" id="PR00455">
    <property type="entry name" value="HTHTETR"/>
</dbReference>
<dbReference type="AlphaFoldDB" id="A0A8E1URJ1"/>
<dbReference type="InterPro" id="IPR001647">
    <property type="entry name" value="HTH_TetR"/>
</dbReference>
<feature type="domain" description="HTH tetR-type" evidence="3">
    <location>
        <begin position="12"/>
        <end position="72"/>
    </location>
</feature>
<dbReference type="EMBL" id="LFQU01000017">
    <property type="protein sequence ID" value="KOO68198.1"/>
    <property type="molecule type" value="Genomic_DNA"/>
</dbReference>
<sequence length="212" mass="25333">MRKTGNITVYRENLKTRILETSMQLFKQKGIRAVKMDDIATEMGISKRTLYEIYSNKEDLLYECVKHDSEKMTKQLQEYAEKTDNEMDVIAFFLKAKLRDLGTINPRFFLETQKYSKIVAFLQEYNERQRANSYLFMKKGIEHGFFRGDINYDIVHKMSDAAMNYVMQTKMYRKYSLKEIFHTFITVYMRGCCTNKGLDYLEKYMDESKINK</sequence>
<proteinExistence type="predicted"/>
<keyword evidence="5" id="KW-1185">Reference proteome</keyword>
<feature type="DNA-binding region" description="H-T-H motif" evidence="2">
    <location>
        <begin position="35"/>
        <end position="54"/>
    </location>
</feature>
<dbReference type="InterPro" id="IPR009057">
    <property type="entry name" value="Homeodomain-like_sf"/>
</dbReference>
<reference evidence="4 5" key="1">
    <citation type="submission" date="2015-06" db="EMBL/GenBank/DDBJ databases">
        <title>Prevotella sp. 109, sp. nov., a novel member of the family Prevotellaceae isolated from human faeces.</title>
        <authorList>
            <person name="Shkoporov A.N."/>
            <person name="Chaplin A.V."/>
            <person name="Kafarskaia L.I."/>
            <person name="Efimov B.A."/>
        </authorList>
    </citation>
    <scope>NUCLEOTIDE SEQUENCE [LARGE SCALE GENOMIC DNA]</scope>
    <source>
        <strain evidence="4 5">109</strain>
    </source>
</reference>
<dbReference type="SUPFAM" id="SSF48498">
    <property type="entry name" value="Tetracyclin repressor-like, C-terminal domain"/>
    <property type="match status" value="1"/>
</dbReference>
<dbReference type="GO" id="GO:0003677">
    <property type="term" value="F:DNA binding"/>
    <property type="evidence" value="ECO:0007669"/>
    <property type="project" value="UniProtKB-UniRule"/>
</dbReference>